<dbReference type="AlphaFoldDB" id="A0A931HU69"/>
<keyword evidence="1" id="KW-0472">Membrane</keyword>
<comment type="caution">
    <text evidence="2">The sequence shown here is derived from an EMBL/GenBank/DDBJ whole genome shotgun (WGS) entry which is preliminary data.</text>
</comment>
<evidence type="ECO:0000313" key="3">
    <source>
        <dbReference type="Proteomes" id="UP000614490"/>
    </source>
</evidence>
<keyword evidence="3" id="KW-1185">Reference proteome</keyword>
<feature type="transmembrane region" description="Helical" evidence="1">
    <location>
        <begin position="183"/>
        <end position="202"/>
    </location>
</feature>
<dbReference type="GO" id="GO:0010468">
    <property type="term" value="P:regulation of gene expression"/>
    <property type="evidence" value="ECO:0007669"/>
    <property type="project" value="InterPro"/>
</dbReference>
<dbReference type="PIRSF" id="PIRSF038991">
    <property type="entry name" value="Protein_AbrB"/>
    <property type="match status" value="1"/>
</dbReference>
<feature type="transmembrane region" description="Helical" evidence="1">
    <location>
        <begin position="158"/>
        <end position="176"/>
    </location>
</feature>
<feature type="transmembrane region" description="Helical" evidence="1">
    <location>
        <begin position="208"/>
        <end position="225"/>
    </location>
</feature>
<proteinExistence type="predicted"/>
<protein>
    <submittedName>
        <fullName evidence="2">AbrB family transcriptional regulator</fullName>
    </submittedName>
</protein>
<sequence length="319" mass="34889">MNLPLPWILGPVFGMLMMKLLFHIKTTSFAPLKNIGFSILGIGIGFMFTSKTFEHVVPYILPYTVLTMILIFISLYAAYTIAEKTALDKPTSLIGSAPGGLSVMIATSESMNGNTVLVTIFHAIRLLAVLSIIPYTVIHFFNGQENIPLRSVSESGEGPWWSLFIYVILYMIALMLHKRIPAAMVLLPMIAVGCLRTVSLPLFELPEVLFILAQLIIGVHLGNCINISDIKKAGKYAWIYSGLSVMMIMISFLFGGLLHIWTGMDVATAILSLAPGGLIEMALTAKEAGADAPLVSSLQMVRLFLIVLVLPGLFKRITE</sequence>
<feature type="transmembrane region" description="Helical" evidence="1">
    <location>
        <begin position="292"/>
        <end position="314"/>
    </location>
</feature>
<name>A0A931HU69_9BACI</name>
<feature type="transmembrane region" description="Helical" evidence="1">
    <location>
        <begin position="237"/>
        <end position="260"/>
    </location>
</feature>
<accession>A0A931HU69</accession>
<dbReference type="PANTHER" id="PTHR38457">
    <property type="entry name" value="REGULATOR ABRB-RELATED"/>
    <property type="match status" value="1"/>
</dbReference>
<dbReference type="PANTHER" id="PTHR38457:SF1">
    <property type="entry name" value="REGULATOR ABRB-RELATED"/>
    <property type="match status" value="1"/>
</dbReference>
<keyword evidence="1" id="KW-0812">Transmembrane</keyword>
<gene>
    <name evidence="2" type="ORF">H0267_04670</name>
</gene>
<organism evidence="2 3">
    <name type="scientific">Halobacillus yeomjeoni</name>
    <dbReference type="NCBI Taxonomy" id="311194"/>
    <lineage>
        <taxon>Bacteria</taxon>
        <taxon>Bacillati</taxon>
        <taxon>Bacillota</taxon>
        <taxon>Bacilli</taxon>
        <taxon>Bacillales</taxon>
        <taxon>Bacillaceae</taxon>
        <taxon>Halobacillus</taxon>
    </lineage>
</organism>
<dbReference type="EMBL" id="JADZSC010000001">
    <property type="protein sequence ID" value="MBH0229503.1"/>
    <property type="molecule type" value="Genomic_DNA"/>
</dbReference>
<dbReference type="Pfam" id="PF05145">
    <property type="entry name" value="AbrB"/>
    <property type="match status" value="1"/>
</dbReference>
<feature type="transmembrane region" description="Helical" evidence="1">
    <location>
        <begin position="34"/>
        <end position="53"/>
    </location>
</feature>
<dbReference type="Proteomes" id="UP000614490">
    <property type="component" value="Unassembled WGS sequence"/>
</dbReference>
<feature type="transmembrane region" description="Helical" evidence="1">
    <location>
        <begin position="116"/>
        <end position="138"/>
    </location>
</feature>
<feature type="transmembrane region" description="Helical" evidence="1">
    <location>
        <begin position="59"/>
        <end position="79"/>
    </location>
</feature>
<dbReference type="InterPro" id="IPR007820">
    <property type="entry name" value="AbrB_fam"/>
</dbReference>
<dbReference type="InterPro" id="IPR017516">
    <property type="entry name" value="AbrB_dup"/>
</dbReference>
<dbReference type="GO" id="GO:0016020">
    <property type="term" value="C:membrane"/>
    <property type="evidence" value="ECO:0007669"/>
    <property type="project" value="InterPro"/>
</dbReference>
<keyword evidence="1" id="KW-1133">Transmembrane helix</keyword>
<evidence type="ECO:0000256" key="1">
    <source>
        <dbReference type="SAM" id="Phobius"/>
    </source>
</evidence>
<reference evidence="2 3" key="1">
    <citation type="journal article" date="2005" name="Int. J. Syst. Evol. Microbiol.">
        <title>Halobacillus yeomjeoni sp. nov., isolated from a marine solar saltern in Korea.</title>
        <authorList>
            <person name="Yoon J.H."/>
            <person name="Kang S.J."/>
            <person name="Lee C.H."/>
            <person name="Oh H.W."/>
            <person name="Oh T.K."/>
        </authorList>
    </citation>
    <scope>NUCLEOTIDE SEQUENCE [LARGE SCALE GENOMIC DNA]</scope>
    <source>
        <strain evidence="2 3">KCTC 3957</strain>
    </source>
</reference>
<evidence type="ECO:0000313" key="2">
    <source>
        <dbReference type="EMBL" id="MBH0229503.1"/>
    </source>
</evidence>
<feature type="transmembrane region" description="Helical" evidence="1">
    <location>
        <begin position="6"/>
        <end position="22"/>
    </location>
</feature>
<dbReference type="NCBIfam" id="TIGR03082">
    <property type="entry name" value="Gneg_AbrB_dup"/>
    <property type="match status" value="1"/>
</dbReference>